<sequence>MNSKSQNLKIYLGSAYLVIFLAGIYFLLSNFEISHLTSYDFIKENRGLILKYKESNIFFLTIIFFIITILLNVMMCPMFLPTLVIGFIFGKWLGTLILIFGNTIGGVLLYLLAKTFFSELIKKKLAHRISKFINFFKKNELLYFMCFRLIGGGGTPFPMQNVLPVIFNMSTKNYIIATFLGIVPATFVTVALGSGIEDIIDQNAELSFTSAFLSPEIYLPIIGFAVILITALVIKKYFFKQ</sequence>
<organism evidence="8">
    <name type="scientific">marine metagenome</name>
    <dbReference type="NCBI Taxonomy" id="408172"/>
    <lineage>
        <taxon>unclassified sequences</taxon>
        <taxon>metagenomes</taxon>
        <taxon>ecological metagenomes</taxon>
    </lineage>
</organism>
<dbReference type="EMBL" id="UINC01077011">
    <property type="protein sequence ID" value="SVC16726.1"/>
    <property type="molecule type" value="Genomic_DNA"/>
</dbReference>
<feature type="transmembrane region" description="Helical" evidence="6">
    <location>
        <begin position="57"/>
        <end position="80"/>
    </location>
</feature>
<evidence type="ECO:0000313" key="8">
    <source>
        <dbReference type="EMBL" id="SVC16726.1"/>
    </source>
</evidence>
<comment type="subcellular location">
    <subcellularLocation>
        <location evidence="1">Cell membrane</location>
        <topology evidence="1">Multi-pass membrane protein</topology>
    </subcellularLocation>
</comment>
<evidence type="ECO:0000259" key="7">
    <source>
        <dbReference type="Pfam" id="PF09335"/>
    </source>
</evidence>
<keyword evidence="4 6" id="KW-1133">Transmembrane helix</keyword>
<feature type="domain" description="VTT" evidence="7">
    <location>
        <begin position="82"/>
        <end position="194"/>
    </location>
</feature>
<feature type="transmembrane region" description="Helical" evidence="6">
    <location>
        <begin position="92"/>
        <end position="113"/>
    </location>
</feature>
<proteinExistence type="predicted"/>
<feature type="transmembrane region" description="Helical" evidence="6">
    <location>
        <begin position="15"/>
        <end position="36"/>
    </location>
</feature>
<protein>
    <recommendedName>
        <fullName evidence="7">VTT domain-containing protein</fullName>
    </recommendedName>
</protein>
<dbReference type="GO" id="GO:0005886">
    <property type="term" value="C:plasma membrane"/>
    <property type="evidence" value="ECO:0007669"/>
    <property type="project" value="UniProtKB-SubCell"/>
</dbReference>
<evidence type="ECO:0000256" key="5">
    <source>
        <dbReference type="ARBA" id="ARBA00023136"/>
    </source>
</evidence>
<dbReference type="InterPro" id="IPR032816">
    <property type="entry name" value="VTT_dom"/>
</dbReference>
<dbReference type="PANTHER" id="PTHR12677:SF59">
    <property type="entry name" value="GOLGI APPARATUS MEMBRANE PROTEIN TVP38-RELATED"/>
    <property type="match status" value="1"/>
</dbReference>
<evidence type="ECO:0000256" key="3">
    <source>
        <dbReference type="ARBA" id="ARBA00022692"/>
    </source>
</evidence>
<feature type="transmembrane region" description="Helical" evidence="6">
    <location>
        <begin position="217"/>
        <end position="234"/>
    </location>
</feature>
<dbReference type="AlphaFoldDB" id="A0A382JYD9"/>
<reference evidence="8" key="1">
    <citation type="submission" date="2018-05" db="EMBL/GenBank/DDBJ databases">
        <authorList>
            <person name="Lanie J.A."/>
            <person name="Ng W.-L."/>
            <person name="Kazmierczak K.M."/>
            <person name="Andrzejewski T.M."/>
            <person name="Davidsen T.M."/>
            <person name="Wayne K.J."/>
            <person name="Tettelin H."/>
            <person name="Glass J.I."/>
            <person name="Rusch D."/>
            <person name="Podicherti R."/>
            <person name="Tsui H.-C.T."/>
            <person name="Winkler M.E."/>
        </authorList>
    </citation>
    <scope>NUCLEOTIDE SEQUENCE</scope>
</reference>
<dbReference type="Pfam" id="PF09335">
    <property type="entry name" value="VTT_dom"/>
    <property type="match status" value="1"/>
</dbReference>
<keyword evidence="2" id="KW-1003">Cell membrane</keyword>
<keyword evidence="3 6" id="KW-0812">Transmembrane</keyword>
<gene>
    <name evidence="8" type="ORF">METZ01_LOCUS269580</name>
</gene>
<evidence type="ECO:0000256" key="6">
    <source>
        <dbReference type="SAM" id="Phobius"/>
    </source>
</evidence>
<keyword evidence="5 6" id="KW-0472">Membrane</keyword>
<dbReference type="PANTHER" id="PTHR12677">
    <property type="entry name" value="GOLGI APPARATUS MEMBRANE PROTEIN TVP38-RELATED"/>
    <property type="match status" value="1"/>
</dbReference>
<dbReference type="InterPro" id="IPR015414">
    <property type="entry name" value="TMEM64"/>
</dbReference>
<feature type="transmembrane region" description="Helical" evidence="6">
    <location>
        <begin position="174"/>
        <end position="197"/>
    </location>
</feature>
<evidence type="ECO:0000256" key="1">
    <source>
        <dbReference type="ARBA" id="ARBA00004651"/>
    </source>
</evidence>
<evidence type="ECO:0000256" key="2">
    <source>
        <dbReference type="ARBA" id="ARBA00022475"/>
    </source>
</evidence>
<evidence type="ECO:0000256" key="4">
    <source>
        <dbReference type="ARBA" id="ARBA00022989"/>
    </source>
</evidence>
<accession>A0A382JYD9</accession>
<name>A0A382JYD9_9ZZZZ</name>